<evidence type="ECO:0000256" key="4">
    <source>
        <dbReference type="ARBA" id="ARBA00022823"/>
    </source>
</evidence>
<keyword evidence="5 6" id="KW-0012">Acyltransferase</keyword>
<evidence type="ECO:0000313" key="11">
    <source>
        <dbReference type="Proteomes" id="UP000291469"/>
    </source>
</evidence>
<dbReference type="OrthoDB" id="9805770at2"/>
<comment type="cofactor">
    <cofactor evidence="1 6">
        <name>(R)-lipoate</name>
        <dbReference type="ChEBI" id="CHEBI:83088"/>
    </cofactor>
</comment>
<dbReference type="PROSITE" id="PS51826">
    <property type="entry name" value="PSBD"/>
    <property type="match status" value="1"/>
</dbReference>
<feature type="domain" description="Lipoyl-binding" evidence="8">
    <location>
        <begin position="3"/>
        <end position="78"/>
    </location>
</feature>
<dbReference type="SUPFAM" id="SSF47005">
    <property type="entry name" value="Peripheral subunit-binding domain of 2-oxo acid dehydrogenase complex"/>
    <property type="match status" value="1"/>
</dbReference>
<keyword evidence="3 6" id="KW-0808">Transferase</keyword>
<evidence type="ECO:0000256" key="7">
    <source>
        <dbReference type="SAM" id="MobiDB-lite"/>
    </source>
</evidence>
<dbReference type="InterPro" id="IPR003016">
    <property type="entry name" value="2-oxoA_DH_lipoyl-BS"/>
</dbReference>
<sequence length="466" mass="48324">MDAQTFNLPDLGEGLESGEIVRWLVDVGDTVAVDQPIAEVETAKAVVEVPIPYDGVVTALHAAIGAEVAVGDPLLSVSAEGADASADGGDESSGSVLVGYGTAAEGTRRRRGGQAPGSAEVAAPPGPNGATGAPPTDRRGRPLAKPPVRKLAKDLGVDLWAVQPTGPDGLITREDVHAAAGTTVPSTPESAAPAAEPTSSRTPAPAADEGEESARGTAAGAEPAATGPARDDEVERIPLSGVRKRIAERMSTSRREIPEATTWVSIDASDVIALRDGLRARHEDVKISPLVIVLRACVAALQRFPELNAHFDPSAADGAGEIVRYRPIHLGVAVQTERGLLVPVIHDADQRSTLEIARELERLAAGAREGRLEPRELTGSTFTVSNFGAFGMDGGNPVINHPEVGILGVGRIADRPWVADGELAVRPVLELSIAFDHRVVDGGEGAGFLRELAELLSDRSALLGAL</sequence>
<accession>A0A411YCW0</accession>
<name>A0A411YCW0_9ACTN</name>
<dbReference type="Proteomes" id="UP000291469">
    <property type="component" value="Chromosome"/>
</dbReference>
<dbReference type="InterPro" id="IPR050743">
    <property type="entry name" value="2-oxoacid_DH_E2_comp"/>
</dbReference>
<proteinExistence type="inferred from homology"/>
<dbReference type="FunFam" id="3.30.559.10:FF:000007">
    <property type="entry name" value="Dihydrolipoamide acetyltransferase component of pyruvate dehydrogenase complex"/>
    <property type="match status" value="1"/>
</dbReference>
<dbReference type="GO" id="GO:0016407">
    <property type="term" value="F:acetyltransferase activity"/>
    <property type="evidence" value="ECO:0007669"/>
    <property type="project" value="TreeGrafter"/>
</dbReference>
<evidence type="ECO:0000256" key="5">
    <source>
        <dbReference type="ARBA" id="ARBA00023315"/>
    </source>
</evidence>
<dbReference type="Gene3D" id="2.40.50.100">
    <property type="match status" value="1"/>
</dbReference>
<organism evidence="10 11">
    <name type="scientific">Egibacter rhizosphaerae</name>
    <dbReference type="NCBI Taxonomy" id="1670831"/>
    <lineage>
        <taxon>Bacteria</taxon>
        <taxon>Bacillati</taxon>
        <taxon>Actinomycetota</taxon>
        <taxon>Nitriliruptoria</taxon>
        <taxon>Egibacterales</taxon>
        <taxon>Egibacteraceae</taxon>
        <taxon>Egibacter</taxon>
    </lineage>
</organism>
<evidence type="ECO:0000256" key="3">
    <source>
        <dbReference type="ARBA" id="ARBA00022679"/>
    </source>
</evidence>
<dbReference type="SUPFAM" id="SSF52777">
    <property type="entry name" value="CoA-dependent acyltransferases"/>
    <property type="match status" value="1"/>
</dbReference>
<dbReference type="EMBL" id="CP036402">
    <property type="protein sequence ID" value="QBI19028.1"/>
    <property type="molecule type" value="Genomic_DNA"/>
</dbReference>
<dbReference type="InterPro" id="IPR000089">
    <property type="entry name" value="Biotin_lipoyl"/>
</dbReference>
<gene>
    <name evidence="10" type="ORF">ER308_05355</name>
</gene>
<dbReference type="Pfam" id="PF02817">
    <property type="entry name" value="E3_binding"/>
    <property type="match status" value="1"/>
</dbReference>
<dbReference type="Gene3D" id="3.30.559.10">
    <property type="entry name" value="Chloramphenicol acetyltransferase-like domain"/>
    <property type="match status" value="1"/>
</dbReference>
<dbReference type="InterPro" id="IPR023213">
    <property type="entry name" value="CAT-like_dom_sf"/>
</dbReference>
<dbReference type="InterPro" id="IPR001078">
    <property type="entry name" value="2-oxoacid_DH_actylTfrase"/>
</dbReference>
<dbReference type="PANTHER" id="PTHR43178:SF5">
    <property type="entry name" value="LIPOAMIDE ACYLTRANSFERASE COMPONENT OF BRANCHED-CHAIN ALPHA-KETO ACID DEHYDROGENASE COMPLEX, MITOCHONDRIAL"/>
    <property type="match status" value="1"/>
</dbReference>
<dbReference type="PANTHER" id="PTHR43178">
    <property type="entry name" value="DIHYDROLIPOAMIDE ACETYLTRANSFERASE COMPONENT OF PYRUVATE DEHYDROGENASE COMPLEX"/>
    <property type="match status" value="1"/>
</dbReference>
<dbReference type="CDD" id="cd06849">
    <property type="entry name" value="lipoyl_domain"/>
    <property type="match status" value="1"/>
</dbReference>
<dbReference type="Gene3D" id="4.10.320.10">
    <property type="entry name" value="E3-binding domain"/>
    <property type="match status" value="1"/>
</dbReference>
<dbReference type="GO" id="GO:0031405">
    <property type="term" value="F:lipoic acid binding"/>
    <property type="evidence" value="ECO:0007669"/>
    <property type="project" value="TreeGrafter"/>
</dbReference>
<feature type="region of interest" description="Disordered" evidence="7">
    <location>
        <begin position="104"/>
        <end position="144"/>
    </location>
</feature>
<dbReference type="RefSeq" id="WP_131154025.1">
    <property type="nucleotide sequence ID" value="NZ_CP036402.1"/>
</dbReference>
<keyword evidence="4 6" id="KW-0450">Lipoyl</keyword>
<dbReference type="AlphaFoldDB" id="A0A411YCW0"/>
<feature type="region of interest" description="Disordered" evidence="7">
    <location>
        <begin position="181"/>
        <end position="236"/>
    </location>
</feature>
<reference evidence="10 11" key="1">
    <citation type="submission" date="2019-01" db="EMBL/GenBank/DDBJ databases">
        <title>Egibacter rhizosphaerae EGI 80759T.</title>
        <authorList>
            <person name="Chen D.-D."/>
            <person name="Tian Y."/>
            <person name="Jiao J.-Y."/>
            <person name="Zhang X.-T."/>
            <person name="Zhang Y.-G."/>
            <person name="Zhang Y."/>
            <person name="Xiao M."/>
            <person name="Shu W.-S."/>
            <person name="Li W.-J."/>
        </authorList>
    </citation>
    <scope>NUCLEOTIDE SEQUENCE [LARGE SCALE GENOMIC DNA]</scope>
    <source>
        <strain evidence="10 11">EGI 80759</strain>
    </source>
</reference>
<evidence type="ECO:0000256" key="1">
    <source>
        <dbReference type="ARBA" id="ARBA00001938"/>
    </source>
</evidence>
<dbReference type="Pfam" id="PF00198">
    <property type="entry name" value="2-oxoacid_dh"/>
    <property type="match status" value="1"/>
</dbReference>
<evidence type="ECO:0000256" key="6">
    <source>
        <dbReference type="RuleBase" id="RU003423"/>
    </source>
</evidence>
<dbReference type="PROSITE" id="PS50968">
    <property type="entry name" value="BIOTINYL_LIPOYL"/>
    <property type="match status" value="1"/>
</dbReference>
<feature type="compositionally biased region" description="Low complexity" evidence="7">
    <location>
        <begin position="182"/>
        <end position="207"/>
    </location>
</feature>
<dbReference type="SUPFAM" id="SSF51230">
    <property type="entry name" value="Single hybrid motif"/>
    <property type="match status" value="1"/>
</dbReference>
<feature type="domain" description="Peripheral subunit-binding (PSBD)" evidence="9">
    <location>
        <begin position="143"/>
        <end position="180"/>
    </location>
</feature>
<evidence type="ECO:0000313" key="10">
    <source>
        <dbReference type="EMBL" id="QBI19028.1"/>
    </source>
</evidence>
<protein>
    <recommendedName>
        <fullName evidence="6">Dihydrolipoamide acetyltransferase component of pyruvate dehydrogenase complex</fullName>
        <ecNumber evidence="6">2.3.1.-</ecNumber>
    </recommendedName>
</protein>
<dbReference type="PROSITE" id="PS00189">
    <property type="entry name" value="LIPOYL"/>
    <property type="match status" value="1"/>
</dbReference>
<dbReference type="GO" id="GO:0005737">
    <property type="term" value="C:cytoplasm"/>
    <property type="evidence" value="ECO:0007669"/>
    <property type="project" value="TreeGrafter"/>
</dbReference>
<dbReference type="KEGG" id="erz:ER308_05355"/>
<evidence type="ECO:0000259" key="8">
    <source>
        <dbReference type="PROSITE" id="PS50968"/>
    </source>
</evidence>
<dbReference type="EC" id="2.3.1.-" evidence="6"/>
<keyword evidence="11" id="KW-1185">Reference proteome</keyword>
<feature type="compositionally biased region" description="Low complexity" evidence="7">
    <location>
        <begin position="215"/>
        <end position="228"/>
    </location>
</feature>
<evidence type="ECO:0000256" key="2">
    <source>
        <dbReference type="ARBA" id="ARBA00007317"/>
    </source>
</evidence>
<dbReference type="InterPro" id="IPR011053">
    <property type="entry name" value="Single_hybrid_motif"/>
</dbReference>
<dbReference type="InterPro" id="IPR004167">
    <property type="entry name" value="PSBD"/>
</dbReference>
<comment type="similarity">
    <text evidence="2 6">Belongs to the 2-oxoacid dehydrogenase family.</text>
</comment>
<dbReference type="InterPro" id="IPR036625">
    <property type="entry name" value="E3-bd_dom_sf"/>
</dbReference>
<dbReference type="Pfam" id="PF00364">
    <property type="entry name" value="Biotin_lipoyl"/>
    <property type="match status" value="1"/>
</dbReference>
<evidence type="ECO:0000259" key="9">
    <source>
        <dbReference type="PROSITE" id="PS51826"/>
    </source>
</evidence>